<name>A0A286TTX5_9BACT</name>
<keyword evidence="3" id="KW-1185">Reference proteome</keyword>
<accession>A0A286TTX5</accession>
<evidence type="ECO:0000313" key="3">
    <source>
        <dbReference type="Proteomes" id="UP000218542"/>
    </source>
</evidence>
<dbReference type="EMBL" id="BAOS01000001">
    <property type="protein sequence ID" value="GAX59305.1"/>
    <property type="molecule type" value="Genomic_DNA"/>
</dbReference>
<dbReference type="Pfam" id="PF11845">
    <property type="entry name" value="Tll0287-like"/>
    <property type="match status" value="1"/>
</dbReference>
<dbReference type="InterPro" id="IPR021796">
    <property type="entry name" value="Tll0287-like_dom"/>
</dbReference>
<dbReference type="Proteomes" id="UP000218542">
    <property type="component" value="Unassembled WGS sequence"/>
</dbReference>
<dbReference type="RefSeq" id="WP_096892437.1">
    <property type="nucleotide sequence ID" value="NZ_BAOS01000001.1"/>
</dbReference>
<evidence type="ECO:0000259" key="1">
    <source>
        <dbReference type="Pfam" id="PF11845"/>
    </source>
</evidence>
<dbReference type="Gene3D" id="3.30.450.290">
    <property type="match status" value="1"/>
</dbReference>
<dbReference type="AlphaFoldDB" id="A0A286TTX5"/>
<sequence length="74" mass="8619">MVEVDGKKRFRFIKPIYVDVGCLQCHGKKREIRPEIKQFLESKYPFDQAFEYKEGELRGGISISISPELLGIEK</sequence>
<dbReference type="OrthoDB" id="9772755at2"/>
<feature type="domain" description="Tll0287-like" evidence="1">
    <location>
        <begin position="5"/>
        <end position="66"/>
    </location>
</feature>
<comment type="caution">
    <text evidence="2">The sequence shown here is derived from an EMBL/GenBank/DDBJ whole genome shotgun (WGS) entry which is preliminary data.</text>
</comment>
<proteinExistence type="predicted"/>
<reference evidence="3" key="1">
    <citation type="journal article" date="2017" name="Environ. Microbiol. Rep.">
        <title>Genetic Diversity of Marine Anaerobic Ammonium-Oxidizing Bacteria as Revealed by Genomic and Proteomic Analyses of 'Candidatus Scalindua japonica'.</title>
        <authorList>
            <person name="Oshiki M."/>
            <person name="Mizuto K."/>
            <person name="Kimura Z."/>
            <person name="Kindaichi T."/>
            <person name="Satoh H."/>
            <person name="Okabe S."/>
        </authorList>
    </citation>
    <scope>NUCLEOTIDE SEQUENCE [LARGE SCALE GENOMIC DNA]</scope>
    <source>
        <strain evidence="3">husup-a2</strain>
    </source>
</reference>
<protein>
    <submittedName>
        <fullName evidence="2">Cytochrome c family protein</fullName>
    </submittedName>
</protein>
<gene>
    <name evidence="2" type="ORF">SCALIN_C01_0236</name>
</gene>
<evidence type="ECO:0000313" key="2">
    <source>
        <dbReference type="EMBL" id="GAX59305.1"/>
    </source>
</evidence>
<organism evidence="2 3">
    <name type="scientific">Candidatus Scalindua japonica</name>
    <dbReference type="NCBI Taxonomy" id="1284222"/>
    <lineage>
        <taxon>Bacteria</taxon>
        <taxon>Pseudomonadati</taxon>
        <taxon>Planctomycetota</taxon>
        <taxon>Candidatus Brocadiia</taxon>
        <taxon>Candidatus Brocadiales</taxon>
        <taxon>Candidatus Scalinduaceae</taxon>
        <taxon>Candidatus Scalindua</taxon>
    </lineage>
</organism>